<sequence length="37" mass="4059">MAPSSRTGVAEPSVSGYSARPYRDDHVAYGNEHMLYS</sequence>
<reference evidence="2 3" key="1">
    <citation type="submission" date="2020-08" db="EMBL/GenBank/DDBJ databases">
        <title>Genomic Encyclopedia of Type Strains, Phase III (KMG-III): the genomes of soil and plant-associated and newly described type strains.</title>
        <authorList>
            <person name="Whitman W."/>
        </authorList>
    </citation>
    <scope>NUCLEOTIDE SEQUENCE [LARGE SCALE GENOMIC DNA]</scope>
    <source>
        <strain evidence="2 3">CECT 3237</strain>
    </source>
</reference>
<evidence type="ECO:0000256" key="1">
    <source>
        <dbReference type="SAM" id="MobiDB-lite"/>
    </source>
</evidence>
<evidence type="ECO:0000313" key="3">
    <source>
        <dbReference type="Proteomes" id="UP000572907"/>
    </source>
</evidence>
<proteinExistence type="predicted"/>
<accession>A0A7W4ZNA1</accession>
<comment type="caution">
    <text evidence="2">The sequence shown here is derived from an EMBL/GenBank/DDBJ whole genome shotgun (WGS) entry which is preliminary data.</text>
</comment>
<dbReference type="Proteomes" id="UP000572907">
    <property type="component" value="Unassembled WGS sequence"/>
</dbReference>
<protein>
    <submittedName>
        <fullName evidence="2">Uncharacterized protein</fullName>
    </submittedName>
</protein>
<dbReference type="EMBL" id="JACHXE010000001">
    <property type="protein sequence ID" value="MBB3075501.1"/>
    <property type="molecule type" value="Genomic_DNA"/>
</dbReference>
<name>A0A7W4ZNA1_9ACTN</name>
<evidence type="ECO:0000313" key="2">
    <source>
        <dbReference type="EMBL" id="MBB3075501.1"/>
    </source>
</evidence>
<organism evidence="2 3">
    <name type="scientific">Streptomyces violarus</name>
    <dbReference type="NCBI Taxonomy" id="67380"/>
    <lineage>
        <taxon>Bacteria</taxon>
        <taxon>Bacillati</taxon>
        <taxon>Actinomycetota</taxon>
        <taxon>Actinomycetes</taxon>
        <taxon>Kitasatosporales</taxon>
        <taxon>Streptomycetaceae</taxon>
        <taxon>Streptomyces</taxon>
    </lineage>
</organism>
<keyword evidence="3" id="KW-1185">Reference proteome</keyword>
<feature type="region of interest" description="Disordered" evidence="1">
    <location>
        <begin position="1"/>
        <end position="23"/>
    </location>
</feature>
<dbReference type="AlphaFoldDB" id="A0A7W4ZNA1"/>
<gene>
    <name evidence="2" type="ORF">FHS41_001970</name>
</gene>